<accession>A0A7Y0L3E4</accession>
<dbReference type="RefSeq" id="WP_169097281.1">
    <property type="nucleotide sequence ID" value="NZ_JABBVZ010000011.1"/>
</dbReference>
<keyword evidence="1" id="KW-0812">Transmembrane</keyword>
<protein>
    <recommendedName>
        <fullName evidence="4">Urease accessory protein UreH-like transmembrane domain-containing protein</fullName>
    </recommendedName>
</protein>
<feature type="transmembrane region" description="Helical" evidence="1">
    <location>
        <begin position="170"/>
        <end position="194"/>
    </location>
</feature>
<evidence type="ECO:0008006" key="4">
    <source>
        <dbReference type="Google" id="ProtNLM"/>
    </source>
</evidence>
<keyword evidence="1" id="KW-0472">Membrane</keyword>
<dbReference type="EMBL" id="JABBVZ010000011">
    <property type="protein sequence ID" value="NMP21675.1"/>
    <property type="molecule type" value="Genomic_DNA"/>
</dbReference>
<organism evidence="2 3">
    <name type="scientific">Sulfobacillus harzensis</name>
    <dbReference type="NCBI Taxonomy" id="2729629"/>
    <lineage>
        <taxon>Bacteria</taxon>
        <taxon>Bacillati</taxon>
        <taxon>Bacillota</taxon>
        <taxon>Clostridia</taxon>
        <taxon>Eubacteriales</taxon>
        <taxon>Clostridiales Family XVII. Incertae Sedis</taxon>
        <taxon>Sulfobacillus</taxon>
    </lineage>
</organism>
<reference evidence="2 3" key="1">
    <citation type="submission" date="2020-04" db="EMBL/GenBank/DDBJ databases">
        <authorList>
            <person name="Zhang R."/>
            <person name="Schippers A."/>
        </authorList>
    </citation>
    <scope>NUCLEOTIDE SEQUENCE [LARGE SCALE GENOMIC DNA]</scope>
    <source>
        <strain evidence="2 3">DSM 109850</strain>
    </source>
</reference>
<dbReference type="Proteomes" id="UP000533476">
    <property type="component" value="Unassembled WGS sequence"/>
</dbReference>
<evidence type="ECO:0000313" key="3">
    <source>
        <dbReference type="Proteomes" id="UP000533476"/>
    </source>
</evidence>
<evidence type="ECO:0000256" key="1">
    <source>
        <dbReference type="SAM" id="Phobius"/>
    </source>
</evidence>
<comment type="caution">
    <text evidence="2">The sequence shown here is derived from an EMBL/GenBank/DDBJ whole genome shotgun (WGS) entry which is preliminary data.</text>
</comment>
<feature type="transmembrane region" description="Helical" evidence="1">
    <location>
        <begin position="215"/>
        <end position="234"/>
    </location>
</feature>
<name>A0A7Y0L3E4_9FIRM</name>
<keyword evidence="3" id="KW-1185">Reference proteome</keyword>
<gene>
    <name evidence="2" type="ORF">HIJ39_04805</name>
</gene>
<sequence>MPNLWEPHAGLAVGAVLLTAVLLGMVHGITPDEHTWPITFSYAIGSYSTKTGVVRGLTFSASFTLQRALASELAYLALDRWLRLGSALNYSIYVVVGIAMIWAARAIFRGQHWHLFAFGHNKAHSEPELHDAAWWMPIVHGFIAGWGFGAFAIIIYTVLAPSMPSAWLAWLPGLAFGVGTTLIQAAAGGLFGWLSRHLGLNQQDVRTVSLKTAGNTLGLGGLIFFLAGAFGLLFPKWANFSVATGLHIHNLAHLGLPTILVMVTVVVIGVGTLITETHRLASSKAKPSWP</sequence>
<dbReference type="AlphaFoldDB" id="A0A7Y0L3E4"/>
<feature type="transmembrane region" description="Helical" evidence="1">
    <location>
        <begin position="90"/>
        <end position="108"/>
    </location>
</feature>
<evidence type="ECO:0000313" key="2">
    <source>
        <dbReference type="EMBL" id="NMP21675.1"/>
    </source>
</evidence>
<feature type="transmembrane region" description="Helical" evidence="1">
    <location>
        <begin position="254"/>
        <end position="274"/>
    </location>
</feature>
<feature type="transmembrane region" description="Helical" evidence="1">
    <location>
        <begin position="132"/>
        <end position="158"/>
    </location>
</feature>
<proteinExistence type="predicted"/>
<keyword evidence="1" id="KW-1133">Transmembrane helix</keyword>